<feature type="repeat" description="PPR" evidence="3">
    <location>
        <begin position="197"/>
        <end position="231"/>
    </location>
</feature>
<feature type="repeat" description="PPR" evidence="3">
    <location>
        <begin position="400"/>
        <end position="434"/>
    </location>
</feature>
<organism evidence="4 5">
    <name type="scientific">Protea cynaroides</name>
    <dbReference type="NCBI Taxonomy" id="273540"/>
    <lineage>
        <taxon>Eukaryota</taxon>
        <taxon>Viridiplantae</taxon>
        <taxon>Streptophyta</taxon>
        <taxon>Embryophyta</taxon>
        <taxon>Tracheophyta</taxon>
        <taxon>Spermatophyta</taxon>
        <taxon>Magnoliopsida</taxon>
        <taxon>Proteales</taxon>
        <taxon>Proteaceae</taxon>
        <taxon>Protea</taxon>
    </lineage>
</organism>
<dbReference type="Pfam" id="PF13041">
    <property type="entry name" value="PPR_2"/>
    <property type="match status" value="2"/>
</dbReference>
<reference evidence="4" key="1">
    <citation type="journal article" date="2023" name="Plant J.">
        <title>The genome of the king protea, Protea cynaroides.</title>
        <authorList>
            <person name="Chang J."/>
            <person name="Duong T.A."/>
            <person name="Schoeman C."/>
            <person name="Ma X."/>
            <person name="Roodt D."/>
            <person name="Barker N."/>
            <person name="Li Z."/>
            <person name="Van de Peer Y."/>
            <person name="Mizrachi E."/>
        </authorList>
    </citation>
    <scope>NUCLEOTIDE SEQUENCE</scope>
    <source>
        <tissue evidence="4">Young leaves</tissue>
    </source>
</reference>
<dbReference type="FunFam" id="1.25.40.10:FF:000205">
    <property type="entry name" value="Pentatricopeptide repeat-containing protein, mitochondrial"/>
    <property type="match status" value="1"/>
</dbReference>
<dbReference type="Proteomes" id="UP001141806">
    <property type="component" value="Unassembled WGS sequence"/>
</dbReference>
<protein>
    <recommendedName>
        <fullName evidence="6">Pentatricopeptide repeat-containing protein</fullName>
    </recommendedName>
</protein>
<evidence type="ECO:0000256" key="2">
    <source>
        <dbReference type="ARBA" id="ARBA00061659"/>
    </source>
</evidence>
<evidence type="ECO:0000313" key="5">
    <source>
        <dbReference type="Proteomes" id="UP001141806"/>
    </source>
</evidence>
<feature type="repeat" description="PPR" evidence="3">
    <location>
        <begin position="537"/>
        <end position="571"/>
    </location>
</feature>
<evidence type="ECO:0000256" key="3">
    <source>
        <dbReference type="PROSITE-ProRule" id="PRU00708"/>
    </source>
</evidence>
<dbReference type="NCBIfam" id="TIGR00756">
    <property type="entry name" value="PPR"/>
    <property type="match status" value="9"/>
</dbReference>
<keyword evidence="5" id="KW-1185">Reference proteome</keyword>
<evidence type="ECO:0000256" key="1">
    <source>
        <dbReference type="ARBA" id="ARBA00022737"/>
    </source>
</evidence>
<feature type="repeat" description="PPR" evidence="3">
    <location>
        <begin position="264"/>
        <end position="298"/>
    </location>
</feature>
<keyword evidence="1" id="KW-0677">Repeat</keyword>
<dbReference type="InterPro" id="IPR046848">
    <property type="entry name" value="E_motif"/>
</dbReference>
<dbReference type="OrthoDB" id="185373at2759"/>
<dbReference type="FunFam" id="1.25.40.10:FF:000393">
    <property type="entry name" value="Pentatricopeptide repeat-containing protein At1g20230"/>
    <property type="match status" value="2"/>
</dbReference>
<gene>
    <name evidence="4" type="ORF">NE237_013151</name>
</gene>
<name>A0A9Q0GYS4_9MAGN</name>
<dbReference type="Pfam" id="PF20431">
    <property type="entry name" value="E_motif"/>
    <property type="match status" value="1"/>
</dbReference>
<dbReference type="InterPro" id="IPR002885">
    <property type="entry name" value="PPR_rpt"/>
</dbReference>
<feature type="repeat" description="PPR" evidence="3">
    <location>
        <begin position="365"/>
        <end position="399"/>
    </location>
</feature>
<dbReference type="FunFam" id="1.25.40.10:FF:001802">
    <property type="entry name" value="Tetratricopeptide repeat (TPR)-like superfamily protein"/>
    <property type="match status" value="1"/>
</dbReference>
<feature type="repeat" description="PPR" evidence="3">
    <location>
        <begin position="638"/>
        <end position="672"/>
    </location>
</feature>
<dbReference type="AlphaFoldDB" id="A0A9Q0GYS4"/>
<dbReference type="PANTHER" id="PTHR47926">
    <property type="entry name" value="PENTATRICOPEPTIDE REPEAT-CONTAINING PROTEIN"/>
    <property type="match status" value="1"/>
</dbReference>
<proteinExistence type="inferred from homology"/>
<dbReference type="FunFam" id="1.25.40.10:FF:000412">
    <property type="entry name" value="Putative pentatricopeptide repeat-containing protein"/>
    <property type="match status" value="1"/>
</dbReference>
<dbReference type="GO" id="GO:0009451">
    <property type="term" value="P:RNA modification"/>
    <property type="evidence" value="ECO:0007669"/>
    <property type="project" value="InterPro"/>
</dbReference>
<feature type="repeat" description="PPR" evidence="3">
    <location>
        <begin position="127"/>
        <end position="161"/>
    </location>
</feature>
<dbReference type="PANTHER" id="PTHR47926:SF386">
    <property type="entry name" value="PENTATRICOPEPTIDE REPEAT-CONTAINING PROTEIN"/>
    <property type="match status" value="1"/>
</dbReference>
<comment type="caution">
    <text evidence="4">The sequence shown here is derived from an EMBL/GenBank/DDBJ whole genome shotgun (WGS) entry which is preliminary data.</text>
</comment>
<feature type="repeat" description="PPR" evidence="3">
    <location>
        <begin position="673"/>
        <end position="707"/>
    </location>
</feature>
<dbReference type="Pfam" id="PF12854">
    <property type="entry name" value="PPR_1"/>
    <property type="match status" value="1"/>
</dbReference>
<feature type="repeat" description="PPR" evidence="3">
    <location>
        <begin position="502"/>
        <end position="536"/>
    </location>
</feature>
<evidence type="ECO:0008006" key="6">
    <source>
        <dbReference type="Google" id="ProtNLM"/>
    </source>
</evidence>
<dbReference type="InterPro" id="IPR011990">
    <property type="entry name" value="TPR-like_helical_dom_sf"/>
</dbReference>
<dbReference type="InterPro" id="IPR046960">
    <property type="entry name" value="PPR_At4g14850-like_plant"/>
</dbReference>
<dbReference type="Gene3D" id="1.25.40.10">
    <property type="entry name" value="Tetratricopeptide repeat domain"/>
    <property type="match status" value="5"/>
</dbReference>
<evidence type="ECO:0000313" key="4">
    <source>
        <dbReference type="EMBL" id="KAJ4956368.1"/>
    </source>
</evidence>
<sequence>MAALPASDVRQIVNSPLPYSCNDSNYRHNATNISFQRSKPANHSLDPPLSINQNSLSFFGGSPDACSYATIVESCICPRLGKQIHAHSLKTGFWRHEFLKTKLLEMYGRCDCVAQARLLFDKMPLRNIYTWNAIITVFADHCYFEECLSLFQELQFEEISLEYFIFPVLLKVCSGLGALKLGRQLHGLVIKSQFILNIYVGNALIDMYGKCGSLGDAKEVLAKMPQRDCVSWNSIVTGCAANGLVFEALELLKNMRLLDNLSPNLVSWSAVMGGFAQNGYDNEALELLYRMQTAGFKPNARTLASILPACARLQTLNLGKEIHGYITRHGFMSNPFVINGLIDVYRRCSDMGSALTIFLKLSERNLISFNTMIVGYCENAEVHKAKKLFDQMELLGINKDITTWNSMVSGYVGNSMFDEALQMFRDMQMEELIESDYFTLGSILTVCADLASLKQGKEIHSYAILRGLQSNPFVGGALIEMYCRCNDLVAAQMVFDKVLEKDTVTWNALISGYARYNQMEEVQEQLHKMRIAGFDPNTYTWNGIIAGYVENGCNESALQVFSQMHISNLRPDVYTVGMVLPACSRLASIERGQQVHAHAIRCGFDILVHIGAALVDMYAKCGCLKRAQLAFNRISKPNLVSWNAMLAGYAMHGYGKEGILLFHKMMAHGILPDAVSFLSVLSLCVHVGSLDLGKEYFNLMVQYNVEPSVKHYTCMVDLLSRAGWLTEAYELVKKMPIEPDSVTWGALLGGCVIHRNVELGEIAANWVIKLEPHNTANYVLLANLYAYAGRWDNLVQTRLIVKNRGMHKGPGCSWIEDRDQIHVFLACDRSHTRTEEIYAALDNLTVQMESEGYRTHVSGA</sequence>
<dbReference type="EMBL" id="JAMYWD010000011">
    <property type="protein sequence ID" value="KAJ4956368.1"/>
    <property type="molecule type" value="Genomic_DNA"/>
</dbReference>
<dbReference type="GO" id="GO:0005739">
    <property type="term" value="C:mitochondrion"/>
    <property type="evidence" value="ECO:0007669"/>
    <property type="project" value="UniProtKB-ARBA"/>
</dbReference>
<dbReference type="PROSITE" id="PS51375">
    <property type="entry name" value="PPR"/>
    <property type="match status" value="9"/>
</dbReference>
<accession>A0A9Q0GYS4</accession>
<dbReference type="GO" id="GO:0003723">
    <property type="term" value="F:RNA binding"/>
    <property type="evidence" value="ECO:0007669"/>
    <property type="project" value="InterPro"/>
</dbReference>
<comment type="similarity">
    <text evidence="2">Belongs to the PPR family. PCMP-E subfamily.</text>
</comment>
<dbReference type="Pfam" id="PF01535">
    <property type="entry name" value="PPR"/>
    <property type="match status" value="8"/>
</dbReference>